<evidence type="ECO:0000313" key="2">
    <source>
        <dbReference type="Proteomes" id="UP000316476"/>
    </source>
</evidence>
<gene>
    <name evidence="1" type="ORF">V7x_43400</name>
</gene>
<dbReference type="Proteomes" id="UP000316476">
    <property type="component" value="Unassembled WGS sequence"/>
</dbReference>
<evidence type="ECO:0000313" key="1">
    <source>
        <dbReference type="EMBL" id="TWU62605.1"/>
    </source>
</evidence>
<accession>A0A5C6FJZ5</accession>
<sequence length="66" mass="7474">MCRRQFLSLCRPLEERMRRSVGWKPQGHVELASSFSIPFHVHESNFIGRGPSRVKTIPPGLNTSPG</sequence>
<dbReference type="EMBL" id="SJPZ01000002">
    <property type="protein sequence ID" value="TWU62605.1"/>
    <property type="molecule type" value="Genomic_DNA"/>
</dbReference>
<dbReference type="AlphaFoldDB" id="A0A5C6FJZ5"/>
<organism evidence="1 2">
    <name type="scientific">Crateriforma conspicua</name>
    <dbReference type="NCBI Taxonomy" id="2527996"/>
    <lineage>
        <taxon>Bacteria</taxon>
        <taxon>Pseudomonadati</taxon>
        <taxon>Planctomycetota</taxon>
        <taxon>Planctomycetia</taxon>
        <taxon>Planctomycetales</taxon>
        <taxon>Planctomycetaceae</taxon>
        <taxon>Crateriforma</taxon>
    </lineage>
</organism>
<protein>
    <submittedName>
        <fullName evidence="1">Uncharacterized protein</fullName>
    </submittedName>
</protein>
<name>A0A5C6FJZ5_9PLAN</name>
<reference evidence="1 2" key="1">
    <citation type="submission" date="2019-02" db="EMBL/GenBank/DDBJ databases">
        <title>Deep-cultivation of Planctomycetes and their phenomic and genomic characterization uncovers novel biology.</title>
        <authorList>
            <person name="Wiegand S."/>
            <person name="Jogler M."/>
            <person name="Boedeker C."/>
            <person name="Pinto D."/>
            <person name="Vollmers J."/>
            <person name="Rivas-Marin E."/>
            <person name="Kohn T."/>
            <person name="Peeters S.H."/>
            <person name="Heuer A."/>
            <person name="Rast P."/>
            <person name="Oberbeckmann S."/>
            <person name="Bunk B."/>
            <person name="Jeske O."/>
            <person name="Meyerdierks A."/>
            <person name="Storesund J.E."/>
            <person name="Kallscheuer N."/>
            <person name="Luecker S."/>
            <person name="Lage O.M."/>
            <person name="Pohl T."/>
            <person name="Merkel B.J."/>
            <person name="Hornburger P."/>
            <person name="Mueller R.-W."/>
            <person name="Bruemmer F."/>
            <person name="Labrenz M."/>
            <person name="Spormann A.M."/>
            <person name="Op Den Camp H."/>
            <person name="Overmann J."/>
            <person name="Amann R."/>
            <person name="Jetten M.S.M."/>
            <person name="Mascher T."/>
            <person name="Medema M.H."/>
            <person name="Devos D.P."/>
            <person name="Kaster A.-K."/>
            <person name="Ovreas L."/>
            <person name="Rohde M."/>
            <person name="Galperin M.Y."/>
            <person name="Jogler C."/>
        </authorList>
    </citation>
    <scope>NUCLEOTIDE SEQUENCE [LARGE SCALE GENOMIC DNA]</scope>
    <source>
        <strain evidence="1 2">V7</strain>
    </source>
</reference>
<comment type="caution">
    <text evidence="1">The sequence shown here is derived from an EMBL/GenBank/DDBJ whole genome shotgun (WGS) entry which is preliminary data.</text>
</comment>
<proteinExistence type="predicted"/>